<keyword evidence="3" id="KW-1185">Reference proteome</keyword>
<reference evidence="3" key="1">
    <citation type="submission" date="2024-07" db="EMBL/GenBank/DDBJ databases">
        <title>Two chromosome-level genome assemblies of Korean endemic species Abeliophyllum distichum and Forsythia ovata (Oleaceae).</title>
        <authorList>
            <person name="Jang H."/>
        </authorList>
    </citation>
    <scope>NUCLEOTIDE SEQUENCE [LARGE SCALE GENOMIC DNA]</scope>
</reference>
<protein>
    <submittedName>
        <fullName evidence="2">Uncharacterized protein</fullName>
    </submittedName>
</protein>
<proteinExistence type="predicted"/>
<name>A0ABD1S248_9LAMI</name>
<dbReference type="EMBL" id="JBFOLJ010000011">
    <property type="protein sequence ID" value="KAL2494762.1"/>
    <property type="molecule type" value="Genomic_DNA"/>
</dbReference>
<evidence type="ECO:0000256" key="1">
    <source>
        <dbReference type="SAM" id="Coils"/>
    </source>
</evidence>
<comment type="caution">
    <text evidence="2">The sequence shown here is derived from an EMBL/GenBank/DDBJ whole genome shotgun (WGS) entry which is preliminary data.</text>
</comment>
<sequence>MLFEASVGPVLSKEPEFYVLQMGHIKKVLEDRPVAIFSDVLNMLPDPTSKAAATIESYWTEGWLRIDLASSEVDVAEFLKKYDHANHAQEVTAKALADANSQRDGLVEKMAQLEDARELLKAKCSSLKEKNHELEQNTDEEIKAGMENFWNHFEFTQDYENY</sequence>
<evidence type="ECO:0000313" key="2">
    <source>
        <dbReference type="EMBL" id="KAL2494762.1"/>
    </source>
</evidence>
<evidence type="ECO:0000313" key="3">
    <source>
        <dbReference type="Proteomes" id="UP001604277"/>
    </source>
</evidence>
<dbReference type="Proteomes" id="UP001604277">
    <property type="component" value="Unassembled WGS sequence"/>
</dbReference>
<dbReference type="AlphaFoldDB" id="A0ABD1S248"/>
<accession>A0ABD1S248</accession>
<feature type="coiled-coil region" evidence="1">
    <location>
        <begin position="96"/>
        <end position="144"/>
    </location>
</feature>
<organism evidence="2 3">
    <name type="scientific">Forsythia ovata</name>
    <dbReference type="NCBI Taxonomy" id="205694"/>
    <lineage>
        <taxon>Eukaryota</taxon>
        <taxon>Viridiplantae</taxon>
        <taxon>Streptophyta</taxon>
        <taxon>Embryophyta</taxon>
        <taxon>Tracheophyta</taxon>
        <taxon>Spermatophyta</taxon>
        <taxon>Magnoliopsida</taxon>
        <taxon>eudicotyledons</taxon>
        <taxon>Gunneridae</taxon>
        <taxon>Pentapetalae</taxon>
        <taxon>asterids</taxon>
        <taxon>lamiids</taxon>
        <taxon>Lamiales</taxon>
        <taxon>Oleaceae</taxon>
        <taxon>Forsythieae</taxon>
        <taxon>Forsythia</taxon>
    </lineage>
</organism>
<keyword evidence="1" id="KW-0175">Coiled coil</keyword>
<gene>
    <name evidence="2" type="ORF">Fot_38519</name>
</gene>